<accession>A0A0F9RCC2</accession>
<dbReference type="AlphaFoldDB" id="A0A0F9RCC2"/>
<reference evidence="1" key="1">
    <citation type="journal article" date="2015" name="Nature">
        <title>Complex archaea that bridge the gap between prokaryotes and eukaryotes.</title>
        <authorList>
            <person name="Spang A."/>
            <person name="Saw J.H."/>
            <person name="Jorgensen S.L."/>
            <person name="Zaremba-Niedzwiedzka K."/>
            <person name="Martijn J."/>
            <person name="Lind A.E."/>
            <person name="van Eijk R."/>
            <person name="Schleper C."/>
            <person name="Guy L."/>
            <person name="Ettema T.J."/>
        </authorList>
    </citation>
    <scope>NUCLEOTIDE SEQUENCE</scope>
</reference>
<comment type="caution">
    <text evidence="1">The sequence shown here is derived from an EMBL/GenBank/DDBJ whole genome shotgun (WGS) entry which is preliminary data.</text>
</comment>
<evidence type="ECO:0000313" key="1">
    <source>
        <dbReference type="EMBL" id="KKN14903.1"/>
    </source>
</evidence>
<name>A0A0F9RCC2_9ZZZZ</name>
<organism evidence="1">
    <name type="scientific">marine sediment metagenome</name>
    <dbReference type="NCBI Taxonomy" id="412755"/>
    <lineage>
        <taxon>unclassified sequences</taxon>
        <taxon>metagenomes</taxon>
        <taxon>ecological metagenomes</taxon>
    </lineage>
</organism>
<gene>
    <name evidence="1" type="ORF">LCGC14_0991420</name>
</gene>
<proteinExistence type="predicted"/>
<protein>
    <submittedName>
        <fullName evidence="1">Uncharacterized protein</fullName>
    </submittedName>
</protein>
<dbReference type="EMBL" id="LAZR01003770">
    <property type="protein sequence ID" value="KKN14903.1"/>
    <property type="molecule type" value="Genomic_DNA"/>
</dbReference>
<sequence length="377" mass="44282">MRRRRISSDTTESKFIEKFRAVLDDHTSLSIYNKKKKAICIIRKDLVKSYEIEVDASEAPILNKILSDPEPYESSIADLKILEEEVLPVNEAFQKVFGMDKELKLNSIKLAIGSNYNDYVTIGETDLIKFDVKPTLSGLMSFIKENKEGILGFLDCEYISEEGNVIYLNCGKKNVSENIYSIKLLILASMQQRGFFLQQEHKYYGLQLYIIIESRKPNDDKLFELLKELKIDWELIFFRRKLAIHDWTEIECEKNSENLKSYLRAEYETLNYFDVNNVIRLVVKNQLPFRVADKMASLLYKMKNERAIRFQDRKDQENHYKEEHIQQDEYSVTLKKAEIAAAAKLSCVYLGIHKKIKFDRDISVDEILKYEEELTHM</sequence>